<dbReference type="Proteomes" id="UP000562982">
    <property type="component" value="Unassembled WGS sequence"/>
</dbReference>
<accession>A0A370G136</accession>
<evidence type="ECO:0000313" key="7">
    <source>
        <dbReference type="Proteomes" id="UP000562982"/>
    </source>
</evidence>
<organism evidence="5 6">
    <name type="scientific">Gluconacetobacter liquefaciens</name>
    <name type="common">Acetobacter liquefaciens</name>
    <dbReference type="NCBI Taxonomy" id="89584"/>
    <lineage>
        <taxon>Bacteria</taxon>
        <taxon>Pseudomonadati</taxon>
        <taxon>Pseudomonadota</taxon>
        <taxon>Alphaproteobacteria</taxon>
        <taxon>Acetobacterales</taxon>
        <taxon>Acetobacteraceae</taxon>
        <taxon>Gluconacetobacter</taxon>
    </lineage>
</organism>
<comment type="caution">
    <text evidence="5">The sequence shown here is derived from an EMBL/GenBank/DDBJ whole genome shotgun (WGS) entry which is preliminary data.</text>
</comment>
<sequence length="262" mass="26953">MIRGLILVAVGGAFLSMTCFAVAAVRGPLSWNVSGWDLLDDDDGGPTAAPTVSHKLDWKGGEALTFELPASIVYTQGPTAGITVTGASALVDRVKLDGDVLSLDYAGHHRWHDHHLRIVVTAPALKTVTLRSAGVLTLNDVAVDRLSLTVEGAGSLTGHGKADMVVLKVAGAAQANLSDMVVRDADVAISGAGHVSIGPSGHASVRLSGVGAVNLTRKPASLTKEVNGIGSITVDDGNHDDHDKDNDDDAPKVKEGAGDVQL</sequence>
<feature type="domain" description="Putative auto-transporter adhesin head GIN" evidence="3">
    <location>
        <begin position="64"/>
        <end position="216"/>
    </location>
</feature>
<dbReference type="EMBL" id="QQAW01000009">
    <property type="protein sequence ID" value="RDI36609.1"/>
    <property type="molecule type" value="Genomic_DNA"/>
</dbReference>
<evidence type="ECO:0000313" key="5">
    <source>
        <dbReference type="EMBL" id="RDI36609.1"/>
    </source>
</evidence>
<keyword evidence="2" id="KW-0732">Signal</keyword>
<reference evidence="5 6" key="1">
    <citation type="submission" date="2018-07" db="EMBL/GenBank/DDBJ databases">
        <title>Genomic Encyclopedia of Type Strains, Phase IV (KMG-IV): sequencing the most valuable type-strain genomes for metagenomic binning, comparative biology and taxonomic classification.</title>
        <authorList>
            <person name="Goeker M."/>
        </authorList>
    </citation>
    <scope>NUCLEOTIDE SEQUENCE [LARGE SCALE GENOMIC DNA]</scope>
    <source>
        <strain evidence="5 6">DSM 5603</strain>
    </source>
</reference>
<feature type="compositionally biased region" description="Basic and acidic residues" evidence="1">
    <location>
        <begin position="236"/>
        <end position="262"/>
    </location>
</feature>
<dbReference type="Proteomes" id="UP000254958">
    <property type="component" value="Unassembled WGS sequence"/>
</dbReference>
<feature type="region of interest" description="Disordered" evidence="1">
    <location>
        <begin position="229"/>
        <end position="262"/>
    </location>
</feature>
<feature type="signal peptide" evidence="2">
    <location>
        <begin position="1"/>
        <end position="23"/>
    </location>
</feature>
<dbReference type="OrthoDB" id="7210382at2"/>
<evidence type="ECO:0000313" key="6">
    <source>
        <dbReference type="Proteomes" id="UP000254958"/>
    </source>
</evidence>
<proteinExistence type="predicted"/>
<evidence type="ECO:0000259" key="3">
    <source>
        <dbReference type="Pfam" id="PF10988"/>
    </source>
</evidence>
<dbReference type="InterPro" id="IPR021255">
    <property type="entry name" value="DUF2807"/>
</dbReference>
<dbReference type="Gene3D" id="2.160.20.120">
    <property type="match status" value="1"/>
</dbReference>
<keyword evidence="6" id="KW-1185">Reference proteome</keyword>
<evidence type="ECO:0000256" key="2">
    <source>
        <dbReference type="SAM" id="SignalP"/>
    </source>
</evidence>
<dbReference type="AlphaFoldDB" id="A0A370G136"/>
<dbReference type="RefSeq" id="WP_114728398.1">
    <property type="nucleotide sequence ID" value="NZ_BJMI01000008.1"/>
</dbReference>
<evidence type="ECO:0000313" key="4">
    <source>
        <dbReference type="EMBL" id="MBB2187713.1"/>
    </source>
</evidence>
<gene>
    <name evidence="5" type="ORF">C7453_109127</name>
    <name evidence="4" type="ORF">HLH32_15265</name>
</gene>
<name>A0A370G136_GLULI</name>
<protein>
    <submittedName>
        <fullName evidence="4">DUF2807 domain-containing protein</fullName>
    </submittedName>
    <submittedName>
        <fullName evidence="5">Putative autotransporter adhesin-like protein</fullName>
    </submittedName>
</protein>
<evidence type="ECO:0000256" key="1">
    <source>
        <dbReference type="SAM" id="MobiDB-lite"/>
    </source>
</evidence>
<reference evidence="4 7" key="2">
    <citation type="submission" date="2020-04" db="EMBL/GenBank/DDBJ databases">
        <title>Description of novel Gluconacetobacter.</title>
        <authorList>
            <person name="Sombolestani A."/>
        </authorList>
    </citation>
    <scope>NUCLEOTIDE SEQUENCE [LARGE SCALE GENOMIC DNA]</scope>
    <source>
        <strain evidence="4 7">LMG 1382</strain>
    </source>
</reference>
<dbReference type="EMBL" id="JABEQI010000010">
    <property type="protein sequence ID" value="MBB2187713.1"/>
    <property type="molecule type" value="Genomic_DNA"/>
</dbReference>
<feature type="chain" id="PRO_5044585221" evidence="2">
    <location>
        <begin position="24"/>
        <end position="262"/>
    </location>
</feature>
<dbReference type="Pfam" id="PF10988">
    <property type="entry name" value="DUF2807"/>
    <property type="match status" value="1"/>
</dbReference>